<dbReference type="InterPro" id="IPR009038">
    <property type="entry name" value="GOLD_dom"/>
</dbReference>
<evidence type="ECO:0000313" key="11">
    <source>
        <dbReference type="EMBL" id="CAD9745671.1"/>
    </source>
</evidence>
<feature type="transmembrane region" description="Helical" evidence="8">
    <location>
        <begin position="169"/>
        <end position="193"/>
    </location>
</feature>
<dbReference type="PROSITE" id="PS50866">
    <property type="entry name" value="GOLD"/>
    <property type="match status" value="1"/>
</dbReference>
<feature type="signal peptide" evidence="9">
    <location>
        <begin position="1"/>
        <end position="25"/>
    </location>
</feature>
<dbReference type="SMART" id="SM01190">
    <property type="entry name" value="EMP24_GP25L"/>
    <property type="match status" value="1"/>
</dbReference>
<sequence length="204" mass="23167">MEASRAPPLLTIFALAAFYATPAQGIHFDLPGRTQKCLGEEVEKGDLIIATYKSQEGRILTVTVTDHVGQQIYQKTVKGGKYTVTASANGAQRTCFFNTEAMPTVVDFDIKRGLEAKDYGNIADKNSLKPLELELLRLEDIIKYIQTEFQRMEANEQEQTNINNSTNSMVFWFSIFSMFCIVGINAAQIYFLVQYFRDKRFKDM</sequence>
<accession>A0A7S2TF84</accession>
<gene>
    <name evidence="11" type="ORF">LSP00402_LOCUS916</name>
</gene>
<name>A0A7S2TF84_9EUKA</name>
<keyword evidence="4 9" id="KW-0732">Signal</keyword>
<dbReference type="EMBL" id="HBHP01001412">
    <property type="protein sequence ID" value="CAD9745671.1"/>
    <property type="molecule type" value="Transcribed_RNA"/>
</dbReference>
<evidence type="ECO:0000256" key="3">
    <source>
        <dbReference type="ARBA" id="ARBA00022692"/>
    </source>
</evidence>
<keyword evidence="6 8" id="KW-0472">Membrane</keyword>
<feature type="domain" description="GOLD" evidence="10">
    <location>
        <begin position="35"/>
        <end position="112"/>
    </location>
</feature>
<evidence type="ECO:0000256" key="5">
    <source>
        <dbReference type="ARBA" id="ARBA00022989"/>
    </source>
</evidence>
<organism evidence="11">
    <name type="scientific">Lotharella oceanica</name>
    <dbReference type="NCBI Taxonomy" id="641309"/>
    <lineage>
        <taxon>Eukaryota</taxon>
        <taxon>Sar</taxon>
        <taxon>Rhizaria</taxon>
        <taxon>Cercozoa</taxon>
        <taxon>Chlorarachniophyceae</taxon>
        <taxon>Lotharella</taxon>
    </lineage>
</organism>
<comment type="similarity">
    <text evidence="2 7">Belongs to the EMP24/GP25L family.</text>
</comment>
<evidence type="ECO:0000256" key="4">
    <source>
        <dbReference type="ARBA" id="ARBA00022729"/>
    </source>
</evidence>
<feature type="chain" id="PRO_5030789984" description="GOLD domain-containing protein" evidence="9">
    <location>
        <begin position="26"/>
        <end position="204"/>
    </location>
</feature>
<dbReference type="AlphaFoldDB" id="A0A7S2TF84"/>
<evidence type="ECO:0000256" key="7">
    <source>
        <dbReference type="RuleBase" id="RU003827"/>
    </source>
</evidence>
<reference evidence="11" key="1">
    <citation type="submission" date="2021-01" db="EMBL/GenBank/DDBJ databases">
        <authorList>
            <person name="Corre E."/>
            <person name="Pelletier E."/>
            <person name="Niang G."/>
            <person name="Scheremetjew M."/>
            <person name="Finn R."/>
            <person name="Kale V."/>
            <person name="Holt S."/>
            <person name="Cochrane G."/>
            <person name="Meng A."/>
            <person name="Brown T."/>
            <person name="Cohen L."/>
        </authorList>
    </citation>
    <scope>NUCLEOTIDE SEQUENCE</scope>
    <source>
        <strain evidence="11">CCMP622</strain>
    </source>
</reference>
<dbReference type="InterPro" id="IPR015720">
    <property type="entry name" value="Emp24-like"/>
</dbReference>
<keyword evidence="5 8" id="KW-1133">Transmembrane helix</keyword>
<evidence type="ECO:0000256" key="2">
    <source>
        <dbReference type="ARBA" id="ARBA00007104"/>
    </source>
</evidence>
<evidence type="ECO:0000256" key="8">
    <source>
        <dbReference type="SAM" id="Phobius"/>
    </source>
</evidence>
<protein>
    <recommendedName>
        <fullName evidence="10">GOLD domain-containing protein</fullName>
    </recommendedName>
</protein>
<evidence type="ECO:0000259" key="10">
    <source>
        <dbReference type="PROSITE" id="PS50866"/>
    </source>
</evidence>
<dbReference type="PANTHER" id="PTHR22811">
    <property type="entry name" value="TRANSMEMBRANE EMP24 DOMAIN-CONTAINING PROTEIN"/>
    <property type="match status" value="1"/>
</dbReference>
<comment type="subcellular location">
    <subcellularLocation>
        <location evidence="1 7">Membrane</location>
        <topology evidence="1 7">Single-pass type I membrane protein</topology>
    </subcellularLocation>
</comment>
<dbReference type="GO" id="GO:0016020">
    <property type="term" value="C:membrane"/>
    <property type="evidence" value="ECO:0007669"/>
    <property type="project" value="UniProtKB-SubCell"/>
</dbReference>
<evidence type="ECO:0000256" key="1">
    <source>
        <dbReference type="ARBA" id="ARBA00004479"/>
    </source>
</evidence>
<proteinExistence type="inferred from homology"/>
<keyword evidence="3 7" id="KW-0812">Transmembrane</keyword>
<dbReference type="Pfam" id="PF01105">
    <property type="entry name" value="EMP24_GP25L"/>
    <property type="match status" value="1"/>
</dbReference>
<evidence type="ECO:0000256" key="9">
    <source>
        <dbReference type="SAM" id="SignalP"/>
    </source>
</evidence>
<evidence type="ECO:0000256" key="6">
    <source>
        <dbReference type="ARBA" id="ARBA00023136"/>
    </source>
</evidence>